<reference evidence="2 3" key="1">
    <citation type="submission" date="2018-10" db="EMBL/GenBank/DDBJ databases">
        <title>Thermophilic Lithotrophy and Phototrophy in an Intertidal, Iron-rich, Geothermal Spring.</title>
        <authorList>
            <person name="Ward L.M."/>
            <person name="Idei A."/>
            <person name="Nakagawa M."/>
            <person name="Ueno Y."/>
            <person name="Fischer W."/>
            <person name="Mcglynn S.E."/>
        </authorList>
    </citation>
    <scope>NUCLEOTIDE SEQUENCE [LARGE SCALE GENOMIC DNA]</scope>
    <source>
        <strain evidence="2">J137</strain>
    </source>
</reference>
<feature type="transmembrane region" description="Helical" evidence="1">
    <location>
        <begin position="6"/>
        <end position="29"/>
    </location>
</feature>
<comment type="caution">
    <text evidence="2">The sequence shown here is derived from an EMBL/GenBank/DDBJ whole genome shotgun (WGS) entry which is preliminary data.</text>
</comment>
<organism evidence="2 3">
    <name type="scientific">Candidatus Dojkabacteria bacterium</name>
    <dbReference type="NCBI Taxonomy" id="2099670"/>
    <lineage>
        <taxon>Bacteria</taxon>
        <taxon>Candidatus Dojkabacteria</taxon>
    </lineage>
</organism>
<accession>A0A3M0Z130</accession>
<keyword evidence="1" id="KW-1133">Transmembrane helix</keyword>
<protein>
    <submittedName>
        <fullName evidence="2">Uncharacterized protein</fullName>
    </submittedName>
</protein>
<feature type="transmembrane region" description="Helical" evidence="1">
    <location>
        <begin position="50"/>
        <end position="69"/>
    </location>
</feature>
<dbReference type="AlphaFoldDB" id="A0A3M0Z130"/>
<evidence type="ECO:0000256" key="1">
    <source>
        <dbReference type="SAM" id="Phobius"/>
    </source>
</evidence>
<evidence type="ECO:0000313" key="2">
    <source>
        <dbReference type="EMBL" id="RMD77166.1"/>
    </source>
</evidence>
<name>A0A3M0Z130_9BACT</name>
<proteinExistence type="predicted"/>
<keyword evidence="1" id="KW-0472">Membrane</keyword>
<dbReference type="EMBL" id="RFKV01000057">
    <property type="protein sequence ID" value="RMD77166.1"/>
    <property type="molecule type" value="Genomic_DNA"/>
</dbReference>
<keyword evidence="1" id="KW-0812">Transmembrane</keyword>
<sequence length="70" mass="8293">MLLENIYSLLRVLFIFVSLFHVLFSLVILKQVLKYTTMVRFPGLKVLKTIFFFYVGLVFLSLALLVFFLR</sequence>
<evidence type="ECO:0000313" key="3">
    <source>
        <dbReference type="Proteomes" id="UP000269410"/>
    </source>
</evidence>
<dbReference type="Proteomes" id="UP000269410">
    <property type="component" value="Unassembled WGS sequence"/>
</dbReference>
<gene>
    <name evidence="2" type="ORF">D6810_01765</name>
</gene>